<dbReference type="PROSITE" id="PS50887">
    <property type="entry name" value="GGDEF"/>
    <property type="match status" value="1"/>
</dbReference>
<feature type="domain" description="EAL" evidence="5">
    <location>
        <begin position="440"/>
        <end position="694"/>
    </location>
</feature>
<gene>
    <name evidence="8" type="ORF">IOQ59_17675</name>
</gene>
<dbReference type="InterPro" id="IPR003660">
    <property type="entry name" value="HAMP_dom"/>
</dbReference>
<dbReference type="Pfam" id="PF00563">
    <property type="entry name" value="EAL"/>
    <property type="match status" value="1"/>
</dbReference>
<dbReference type="InterPro" id="IPR035919">
    <property type="entry name" value="EAL_sf"/>
</dbReference>
<comment type="cofactor">
    <cofactor evidence="1">
        <name>Mg(2+)</name>
        <dbReference type="ChEBI" id="CHEBI:18420"/>
    </cofactor>
</comment>
<dbReference type="CDD" id="cd01949">
    <property type="entry name" value="GGDEF"/>
    <property type="match status" value="1"/>
</dbReference>
<evidence type="ECO:0000259" key="6">
    <source>
        <dbReference type="PROSITE" id="PS50885"/>
    </source>
</evidence>
<dbReference type="InterPro" id="IPR001633">
    <property type="entry name" value="EAL_dom"/>
</dbReference>
<evidence type="ECO:0000256" key="2">
    <source>
        <dbReference type="ARBA" id="ARBA00012282"/>
    </source>
</evidence>
<dbReference type="InterPro" id="IPR043128">
    <property type="entry name" value="Rev_trsase/Diguanyl_cyclase"/>
</dbReference>
<keyword evidence="3" id="KW-0973">c-di-GMP</keyword>
<dbReference type="GO" id="GO:0007165">
    <property type="term" value="P:signal transduction"/>
    <property type="evidence" value="ECO:0007669"/>
    <property type="project" value="InterPro"/>
</dbReference>
<dbReference type="SMART" id="SM00267">
    <property type="entry name" value="GGDEF"/>
    <property type="match status" value="1"/>
</dbReference>
<comment type="catalytic activity">
    <reaction evidence="4">
        <text>3',3'-c-di-GMP + H2O = 5'-phosphoguanylyl(3'-&gt;5')guanosine + H(+)</text>
        <dbReference type="Rhea" id="RHEA:24902"/>
        <dbReference type="ChEBI" id="CHEBI:15377"/>
        <dbReference type="ChEBI" id="CHEBI:15378"/>
        <dbReference type="ChEBI" id="CHEBI:58754"/>
        <dbReference type="ChEBI" id="CHEBI:58805"/>
        <dbReference type="EC" id="3.1.4.52"/>
    </reaction>
    <physiologicalReaction direction="left-to-right" evidence="4">
        <dbReference type="Rhea" id="RHEA:24903"/>
    </physiologicalReaction>
</comment>
<reference evidence="8" key="1">
    <citation type="submission" date="2020-10" db="EMBL/GenBank/DDBJ databases">
        <title>Bacterium isolated from coastal waters sediment.</title>
        <authorList>
            <person name="Chen R.-J."/>
            <person name="Lu D.-C."/>
            <person name="Zhu K.-L."/>
            <person name="Du Z.-J."/>
        </authorList>
    </citation>
    <scope>NUCLEOTIDE SEQUENCE</scope>
    <source>
        <strain evidence="8">N1Y112</strain>
    </source>
</reference>
<evidence type="ECO:0000313" key="8">
    <source>
        <dbReference type="EMBL" id="MBE9399093.1"/>
    </source>
</evidence>
<evidence type="ECO:0000313" key="9">
    <source>
        <dbReference type="Proteomes" id="UP000640333"/>
    </source>
</evidence>
<dbReference type="Gene3D" id="3.30.70.270">
    <property type="match status" value="1"/>
</dbReference>
<comment type="caution">
    <text evidence="8">The sequence shown here is derived from an EMBL/GenBank/DDBJ whole genome shotgun (WGS) entry which is preliminary data.</text>
</comment>
<feature type="domain" description="GGDEF" evidence="7">
    <location>
        <begin position="298"/>
        <end position="431"/>
    </location>
</feature>
<dbReference type="FunFam" id="3.30.70.270:FF:000001">
    <property type="entry name" value="Diguanylate cyclase domain protein"/>
    <property type="match status" value="1"/>
</dbReference>
<dbReference type="GO" id="GO:0071732">
    <property type="term" value="P:cellular response to nitric oxide"/>
    <property type="evidence" value="ECO:0007669"/>
    <property type="project" value="UniProtKB-ARBA"/>
</dbReference>
<dbReference type="CDD" id="cd01948">
    <property type="entry name" value="EAL"/>
    <property type="match status" value="1"/>
</dbReference>
<protein>
    <recommendedName>
        <fullName evidence="2">cyclic-guanylate-specific phosphodiesterase</fullName>
        <ecNumber evidence="2">3.1.4.52</ecNumber>
    </recommendedName>
</protein>
<keyword evidence="9" id="KW-1185">Reference proteome</keyword>
<dbReference type="GO" id="GO:0016020">
    <property type="term" value="C:membrane"/>
    <property type="evidence" value="ECO:0007669"/>
    <property type="project" value="InterPro"/>
</dbReference>
<dbReference type="CDD" id="cd06225">
    <property type="entry name" value="HAMP"/>
    <property type="match status" value="1"/>
</dbReference>
<proteinExistence type="predicted"/>
<dbReference type="InterPro" id="IPR029787">
    <property type="entry name" value="Nucleotide_cyclase"/>
</dbReference>
<dbReference type="GO" id="GO:0071111">
    <property type="term" value="F:cyclic-guanylate-specific phosphodiesterase activity"/>
    <property type="evidence" value="ECO:0007669"/>
    <property type="project" value="UniProtKB-EC"/>
</dbReference>
<dbReference type="SMART" id="SM00304">
    <property type="entry name" value="HAMP"/>
    <property type="match status" value="1"/>
</dbReference>
<evidence type="ECO:0000259" key="5">
    <source>
        <dbReference type="PROSITE" id="PS50883"/>
    </source>
</evidence>
<dbReference type="InterPro" id="IPR052155">
    <property type="entry name" value="Biofilm_reg_signaling"/>
</dbReference>
<dbReference type="PROSITE" id="PS50885">
    <property type="entry name" value="HAMP"/>
    <property type="match status" value="1"/>
</dbReference>
<dbReference type="NCBIfam" id="TIGR00254">
    <property type="entry name" value="GGDEF"/>
    <property type="match status" value="1"/>
</dbReference>
<dbReference type="SUPFAM" id="SSF55073">
    <property type="entry name" value="Nucleotide cyclase"/>
    <property type="match status" value="1"/>
</dbReference>
<dbReference type="Pfam" id="PF00672">
    <property type="entry name" value="HAMP"/>
    <property type="match status" value="1"/>
</dbReference>
<dbReference type="SUPFAM" id="SSF141868">
    <property type="entry name" value="EAL domain-like"/>
    <property type="match status" value="1"/>
</dbReference>
<name>A0A8J7JZQ8_9GAMM</name>
<evidence type="ECO:0000259" key="7">
    <source>
        <dbReference type="PROSITE" id="PS50887"/>
    </source>
</evidence>
<dbReference type="Gene3D" id="3.20.20.450">
    <property type="entry name" value="EAL domain"/>
    <property type="match status" value="1"/>
</dbReference>
<sequence>MKISQRLVILATSAVALSIALTGNMLWQDYQQSRIFSRLEDAYRVQTGIETMRAHLSNYQQNRNLSPLSESRLLYEELDVMLSQSANTLDQQEVYLQSLNKRNNSVCFLLDQMIRIHESGQDQSQTDALTHLSNLLSSVIQSMSEDTVRLEQYAVEGSKQLHTQGNLLTGGLLLALTLLLSGLSLRTAKLFKHRISVLDQGIRHLSEGDTRIQIEMDTGDEFSEVAHHFNQMTDRLQESSISRNQLQIEVERRTQELEMQKQALRQLADHDELTQLPNRTYFRNNLLSTIRKSERHGNAVAVLFMDLDKFKQINDSLGHNIGDEVLQEASRRFRDRLRCSDFVARLGGDEFTVIIEPVDNPQDVANIAQQLLQCMQQPVLVKQHSLHLGTSIGISVFPQDGKDVATLMRNADLAMYKAKENGGNRFHFYSEDMTQDALRKMSLEEELRQALQEDQLTVYYQPQYDLGNKKLVGVEALVRWNHPEKGLVAPMEFIPLAEERGLINQLGLQVLQKACTQCAQWLNEGFDPGILAVNISARQLTERQVPEQISQILKFTGWPVHRLELEVTESFFISDTQRSLAVLNQLRDMGIKLAIDDFGTGYSSLSYLKQLPISKLKIDRSFTRDLIDDAEDRAISEAIIALGKSLGLQVIAEGVELEGQADILIHEGCDQAQGYLYGKPMSAEQFSLLAAANPVSEGLTETSL</sequence>
<dbReference type="Gene3D" id="6.10.340.10">
    <property type="match status" value="1"/>
</dbReference>
<dbReference type="InterPro" id="IPR000160">
    <property type="entry name" value="GGDEF_dom"/>
</dbReference>
<dbReference type="EMBL" id="JADEYS010000022">
    <property type="protein sequence ID" value="MBE9399093.1"/>
    <property type="molecule type" value="Genomic_DNA"/>
</dbReference>
<dbReference type="Pfam" id="PF00990">
    <property type="entry name" value="GGDEF"/>
    <property type="match status" value="1"/>
</dbReference>
<evidence type="ECO:0000256" key="3">
    <source>
        <dbReference type="ARBA" id="ARBA00022636"/>
    </source>
</evidence>
<dbReference type="FunFam" id="3.20.20.450:FF:000001">
    <property type="entry name" value="Cyclic di-GMP phosphodiesterase yahA"/>
    <property type="match status" value="1"/>
</dbReference>
<dbReference type="AlphaFoldDB" id="A0A8J7JZQ8"/>
<dbReference type="RefSeq" id="WP_193954789.1">
    <property type="nucleotide sequence ID" value="NZ_JADEYS010000022.1"/>
</dbReference>
<dbReference type="PROSITE" id="PS50883">
    <property type="entry name" value="EAL"/>
    <property type="match status" value="1"/>
</dbReference>
<dbReference type="PANTHER" id="PTHR44757">
    <property type="entry name" value="DIGUANYLATE CYCLASE DGCP"/>
    <property type="match status" value="1"/>
</dbReference>
<evidence type="ECO:0000256" key="4">
    <source>
        <dbReference type="ARBA" id="ARBA00051114"/>
    </source>
</evidence>
<dbReference type="SUPFAM" id="SSF158472">
    <property type="entry name" value="HAMP domain-like"/>
    <property type="match status" value="1"/>
</dbReference>
<accession>A0A8J7JZQ8</accession>
<dbReference type="EC" id="3.1.4.52" evidence="2"/>
<dbReference type="PANTHER" id="PTHR44757:SF2">
    <property type="entry name" value="BIOFILM ARCHITECTURE MAINTENANCE PROTEIN MBAA"/>
    <property type="match status" value="1"/>
</dbReference>
<organism evidence="8 9">
    <name type="scientific">Pontibacterium sinense</name>
    <dbReference type="NCBI Taxonomy" id="2781979"/>
    <lineage>
        <taxon>Bacteria</taxon>
        <taxon>Pseudomonadati</taxon>
        <taxon>Pseudomonadota</taxon>
        <taxon>Gammaproteobacteria</taxon>
        <taxon>Oceanospirillales</taxon>
        <taxon>Oceanospirillaceae</taxon>
        <taxon>Pontibacterium</taxon>
    </lineage>
</organism>
<dbReference type="Proteomes" id="UP000640333">
    <property type="component" value="Unassembled WGS sequence"/>
</dbReference>
<evidence type="ECO:0000256" key="1">
    <source>
        <dbReference type="ARBA" id="ARBA00001946"/>
    </source>
</evidence>
<feature type="domain" description="HAMP" evidence="6">
    <location>
        <begin position="189"/>
        <end position="241"/>
    </location>
</feature>
<dbReference type="SMART" id="SM00052">
    <property type="entry name" value="EAL"/>
    <property type="match status" value="1"/>
</dbReference>